<protein>
    <submittedName>
        <fullName evidence="3">DNA methyltransferase</fullName>
    </submittedName>
</protein>
<evidence type="ECO:0000313" key="3">
    <source>
        <dbReference type="EMBL" id="TGN19455.1"/>
    </source>
</evidence>
<keyword evidence="4" id="KW-1185">Reference proteome</keyword>
<dbReference type="PANTHER" id="PTHR43542:SF1">
    <property type="entry name" value="METHYLTRANSFERASE"/>
    <property type="match status" value="1"/>
</dbReference>
<proteinExistence type="predicted"/>
<keyword evidence="2 3" id="KW-0808">Transferase</keyword>
<dbReference type="RefSeq" id="WP_135760217.1">
    <property type="nucleotide sequence ID" value="NZ_RQHW01000031.1"/>
</dbReference>
<dbReference type="PANTHER" id="PTHR43542">
    <property type="entry name" value="METHYLTRANSFERASE"/>
    <property type="match status" value="1"/>
</dbReference>
<dbReference type="OrthoDB" id="9803017at2"/>
<dbReference type="AlphaFoldDB" id="A0A4R9M0X1"/>
<dbReference type="CDD" id="cd02440">
    <property type="entry name" value="AdoMet_MTases"/>
    <property type="match status" value="1"/>
</dbReference>
<evidence type="ECO:0000256" key="1">
    <source>
        <dbReference type="ARBA" id="ARBA00022603"/>
    </source>
</evidence>
<dbReference type="SUPFAM" id="SSF53335">
    <property type="entry name" value="S-adenosyl-L-methionine-dependent methyltransferases"/>
    <property type="match status" value="1"/>
</dbReference>
<reference evidence="3" key="1">
    <citation type="journal article" date="2019" name="PLoS Negl. Trop. Dis.">
        <title>Revisiting the worldwide diversity of Leptospira species in the environment.</title>
        <authorList>
            <person name="Vincent A.T."/>
            <person name="Schiettekatte O."/>
            <person name="Bourhy P."/>
            <person name="Veyrier F.J."/>
            <person name="Picardeau M."/>
        </authorList>
    </citation>
    <scope>NUCLEOTIDE SEQUENCE [LARGE SCALE GENOMIC DNA]</scope>
    <source>
        <strain evidence="3">201300427</strain>
    </source>
</reference>
<dbReference type="GO" id="GO:0031167">
    <property type="term" value="P:rRNA methylation"/>
    <property type="evidence" value="ECO:0007669"/>
    <property type="project" value="InterPro"/>
</dbReference>
<dbReference type="GO" id="GO:0008168">
    <property type="term" value="F:methyltransferase activity"/>
    <property type="evidence" value="ECO:0007669"/>
    <property type="project" value="UniProtKB-KW"/>
</dbReference>
<sequence>MKSLRVASGKWKGKEIPAPEEISGHQNFTNSLIKKAIFSLIDSKLAGWNLNLESALFCDYFSGSGQIAAEAYSLGYKRILIYELDQERFSRLLKLFKGLENIKLFRKDATKHFLKWEPGTEQAQVFYLDPPYTYWSVTPVRMRKMLEELYAHCQTLSVPSVILCQIPEHQKADSIWAEVPFKEREYGSHSLIETIVVPASFANTLPSPAENVE</sequence>
<dbReference type="InterPro" id="IPR004398">
    <property type="entry name" value="RNA_MeTrfase_RsmD"/>
</dbReference>
<evidence type="ECO:0000313" key="4">
    <source>
        <dbReference type="Proteomes" id="UP000298058"/>
    </source>
</evidence>
<evidence type="ECO:0000256" key="2">
    <source>
        <dbReference type="ARBA" id="ARBA00022679"/>
    </source>
</evidence>
<dbReference type="Proteomes" id="UP000298058">
    <property type="component" value="Unassembled WGS sequence"/>
</dbReference>
<accession>A0A4R9M0X1</accession>
<dbReference type="EMBL" id="RQHW01000031">
    <property type="protein sequence ID" value="TGN19455.1"/>
    <property type="molecule type" value="Genomic_DNA"/>
</dbReference>
<gene>
    <name evidence="3" type="ORF">EHS15_08955</name>
</gene>
<name>A0A4R9M0X1_9LEPT</name>
<dbReference type="InterPro" id="IPR029063">
    <property type="entry name" value="SAM-dependent_MTases_sf"/>
</dbReference>
<dbReference type="Pfam" id="PF03602">
    <property type="entry name" value="Cons_hypoth95"/>
    <property type="match status" value="1"/>
</dbReference>
<comment type="caution">
    <text evidence="3">The sequence shown here is derived from an EMBL/GenBank/DDBJ whole genome shotgun (WGS) entry which is preliminary data.</text>
</comment>
<dbReference type="Gene3D" id="3.40.50.150">
    <property type="entry name" value="Vaccinia Virus protein VP39"/>
    <property type="match status" value="1"/>
</dbReference>
<organism evidence="3 4">
    <name type="scientific">Leptospira idonii</name>
    <dbReference type="NCBI Taxonomy" id="1193500"/>
    <lineage>
        <taxon>Bacteria</taxon>
        <taxon>Pseudomonadati</taxon>
        <taxon>Spirochaetota</taxon>
        <taxon>Spirochaetia</taxon>
        <taxon>Leptospirales</taxon>
        <taxon>Leptospiraceae</taxon>
        <taxon>Leptospira</taxon>
    </lineage>
</organism>
<keyword evidence="1 3" id="KW-0489">Methyltransferase</keyword>